<gene>
    <name evidence="7" type="ORF">QO018_003749</name>
</gene>
<dbReference type="Pfam" id="PF00005">
    <property type="entry name" value="ABC_tran"/>
    <property type="match status" value="1"/>
</dbReference>
<dbReference type="InterPro" id="IPR003439">
    <property type="entry name" value="ABC_transporter-like_ATP-bd"/>
</dbReference>
<dbReference type="InterPro" id="IPR052156">
    <property type="entry name" value="BCAA_Transport_ATP-bd_LivF"/>
</dbReference>
<dbReference type="CDD" id="cd03224">
    <property type="entry name" value="ABC_TM1139_LivF_branched"/>
    <property type="match status" value="1"/>
</dbReference>
<evidence type="ECO:0000259" key="6">
    <source>
        <dbReference type="PROSITE" id="PS50893"/>
    </source>
</evidence>
<dbReference type="Gene3D" id="3.40.50.300">
    <property type="entry name" value="P-loop containing nucleotide triphosphate hydrolases"/>
    <property type="match status" value="1"/>
</dbReference>
<comment type="similarity">
    <text evidence="1">Belongs to the ABC transporter superfamily.</text>
</comment>
<dbReference type="Proteomes" id="UP001244552">
    <property type="component" value="Unassembled WGS sequence"/>
</dbReference>
<evidence type="ECO:0000313" key="7">
    <source>
        <dbReference type="EMBL" id="MDQ0534872.1"/>
    </source>
</evidence>
<evidence type="ECO:0000256" key="2">
    <source>
        <dbReference type="ARBA" id="ARBA00022448"/>
    </source>
</evidence>
<dbReference type="EMBL" id="JAUSVU010000014">
    <property type="protein sequence ID" value="MDQ0534872.1"/>
    <property type="molecule type" value="Genomic_DNA"/>
</dbReference>
<proteinExistence type="inferred from homology"/>
<dbReference type="SUPFAM" id="SSF52540">
    <property type="entry name" value="P-loop containing nucleoside triphosphate hydrolases"/>
    <property type="match status" value="1"/>
</dbReference>
<dbReference type="InterPro" id="IPR003593">
    <property type="entry name" value="AAA+_ATPase"/>
</dbReference>
<dbReference type="SMART" id="SM00382">
    <property type="entry name" value="AAA"/>
    <property type="match status" value="1"/>
</dbReference>
<evidence type="ECO:0000313" key="8">
    <source>
        <dbReference type="Proteomes" id="UP001244552"/>
    </source>
</evidence>
<comment type="caution">
    <text evidence="7">The sequence shown here is derived from an EMBL/GenBank/DDBJ whole genome shotgun (WGS) entry which is preliminary data.</text>
</comment>
<name>A0ABU0MN36_9PROT</name>
<evidence type="ECO:0000256" key="1">
    <source>
        <dbReference type="ARBA" id="ARBA00005417"/>
    </source>
</evidence>
<organism evidence="7 8">
    <name type="scientific">Azospirillum picis</name>
    <dbReference type="NCBI Taxonomy" id="488438"/>
    <lineage>
        <taxon>Bacteria</taxon>
        <taxon>Pseudomonadati</taxon>
        <taxon>Pseudomonadota</taxon>
        <taxon>Alphaproteobacteria</taxon>
        <taxon>Rhodospirillales</taxon>
        <taxon>Azospirillaceae</taxon>
        <taxon>Azospirillum</taxon>
    </lineage>
</organism>
<keyword evidence="5" id="KW-0029">Amino-acid transport</keyword>
<keyword evidence="4 7" id="KW-0067">ATP-binding</keyword>
<dbReference type="GO" id="GO:0005524">
    <property type="term" value="F:ATP binding"/>
    <property type="evidence" value="ECO:0007669"/>
    <property type="project" value="UniProtKB-KW"/>
</dbReference>
<feature type="domain" description="ABC transporter" evidence="6">
    <location>
        <begin position="3"/>
        <end position="234"/>
    </location>
</feature>
<reference evidence="7 8" key="1">
    <citation type="submission" date="2023-07" db="EMBL/GenBank/DDBJ databases">
        <title>Genomic Encyclopedia of Type Strains, Phase IV (KMG-IV): sequencing the most valuable type-strain genomes for metagenomic binning, comparative biology and taxonomic classification.</title>
        <authorList>
            <person name="Goeker M."/>
        </authorList>
    </citation>
    <scope>NUCLEOTIDE SEQUENCE [LARGE SCALE GENOMIC DNA]</scope>
    <source>
        <strain evidence="7 8">DSM 19922</strain>
    </source>
</reference>
<dbReference type="InterPro" id="IPR027417">
    <property type="entry name" value="P-loop_NTPase"/>
</dbReference>
<evidence type="ECO:0000256" key="3">
    <source>
        <dbReference type="ARBA" id="ARBA00022741"/>
    </source>
</evidence>
<dbReference type="PANTHER" id="PTHR43820">
    <property type="entry name" value="HIGH-AFFINITY BRANCHED-CHAIN AMINO ACID TRANSPORT ATP-BINDING PROTEIN LIVF"/>
    <property type="match status" value="1"/>
</dbReference>
<dbReference type="PANTHER" id="PTHR43820:SF2">
    <property type="entry name" value="ABC TRANSPORTER ATP-BINDING PROTEIN"/>
    <property type="match status" value="1"/>
</dbReference>
<keyword evidence="8" id="KW-1185">Reference proteome</keyword>
<dbReference type="InterPro" id="IPR017871">
    <property type="entry name" value="ABC_transporter-like_CS"/>
</dbReference>
<evidence type="ECO:0000256" key="4">
    <source>
        <dbReference type="ARBA" id="ARBA00022840"/>
    </source>
</evidence>
<protein>
    <submittedName>
        <fullName evidence="7">Branched-chain amino acid transport system ATP-binding protein</fullName>
    </submittedName>
</protein>
<keyword evidence="3" id="KW-0547">Nucleotide-binding</keyword>
<sequence>MMLEVGNLSAGYGQTQVLFDVSLAIGAGQVLALLGRNGMGKTTTVSTIIGMLPAWGGRLAFDGREIAALPSHRIARLGIGLVPEGRQIFPTLTVEENLVATAFARGPGAPRWTLEAIWELFPRLRERRRSMGNRLSGGEQQMLAIGRALMTNPRLLVLDEATEGLAPLIRAEIWAVLATLKREGQSILLVDKNLSAVLRLADKCVVIEKGCTVWSGTSDDLARDPGVQQRHLHI</sequence>
<evidence type="ECO:0000256" key="5">
    <source>
        <dbReference type="ARBA" id="ARBA00022970"/>
    </source>
</evidence>
<keyword evidence="2" id="KW-0813">Transport</keyword>
<accession>A0ABU0MN36</accession>
<dbReference type="PROSITE" id="PS50893">
    <property type="entry name" value="ABC_TRANSPORTER_2"/>
    <property type="match status" value="1"/>
</dbReference>
<dbReference type="PROSITE" id="PS00211">
    <property type="entry name" value="ABC_TRANSPORTER_1"/>
    <property type="match status" value="1"/>
</dbReference>